<protein>
    <submittedName>
        <fullName evidence="1">Uncharacterized protein</fullName>
    </submittedName>
</protein>
<evidence type="ECO:0000313" key="2">
    <source>
        <dbReference type="Proteomes" id="UP000609346"/>
    </source>
</evidence>
<organism evidence="1 2">
    <name type="scientific">Paenibacillus terricola</name>
    <dbReference type="NCBI Taxonomy" id="2763503"/>
    <lineage>
        <taxon>Bacteria</taxon>
        <taxon>Bacillati</taxon>
        <taxon>Bacillota</taxon>
        <taxon>Bacilli</taxon>
        <taxon>Bacillales</taxon>
        <taxon>Paenibacillaceae</taxon>
        <taxon>Paenibacillus</taxon>
    </lineage>
</organism>
<reference evidence="1 2" key="1">
    <citation type="submission" date="2020-09" db="EMBL/GenBank/DDBJ databases">
        <title>Paenibacillus sp. strain PR3 16S rRNA gene Genome sequencing and assembly.</title>
        <authorList>
            <person name="Kim J."/>
        </authorList>
    </citation>
    <scope>NUCLEOTIDE SEQUENCE [LARGE SCALE GENOMIC DNA]</scope>
    <source>
        <strain evidence="1 2">PR3</strain>
    </source>
</reference>
<dbReference type="EMBL" id="JACXZA010000002">
    <property type="protein sequence ID" value="MBD3919314.1"/>
    <property type="molecule type" value="Genomic_DNA"/>
</dbReference>
<accession>A0ABR8MTP0</accession>
<sequence>MAQSRPTTSEVVLKYRLQRLEQRQETDQALLNLLDAQTPSDIINQFKLKRQERMEKRLIEIAELRKRMDEHHLKRENEVLTDIE</sequence>
<evidence type="ECO:0000313" key="1">
    <source>
        <dbReference type="EMBL" id="MBD3919314.1"/>
    </source>
</evidence>
<dbReference type="Proteomes" id="UP000609346">
    <property type="component" value="Unassembled WGS sequence"/>
</dbReference>
<dbReference type="RefSeq" id="WP_191203570.1">
    <property type="nucleotide sequence ID" value="NZ_JACXZA010000002.1"/>
</dbReference>
<name>A0ABR8MTP0_9BACL</name>
<proteinExistence type="predicted"/>
<keyword evidence="2" id="KW-1185">Reference proteome</keyword>
<comment type="caution">
    <text evidence="1">The sequence shown here is derived from an EMBL/GenBank/DDBJ whole genome shotgun (WGS) entry which is preliminary data.</text>
</comment>
<gene>
    <name evidence="1" type="ORF">H8B09_11160</name>
</gene>